<feature type="compositionally biased region" description="Polar residues" evidence="1">
    <location>
        <begin position="224"/>
        <end position="233"/>
    </location>
</feature>
<dbReference type="Proteomes" id="UP000249056">
    <property type="component" value="Unassembled WGS sequence"/>
</dbReference>
<feature type="compositionally biased region" description="Basic and acidic residues" evidence="1">
    <location>
        <begin position="189"/>
        <end position="222"/>
    </location>
</feature>
<reference evidence="2 3" key="1">
    <citation type="submission" date="2018-06" db="EMBL/GenBank/DDBJ databases">
        <title>Genome Sequence of the Brown Rot Fungal Pathogen Monilinia fructigena.</title>
        <authorList>
            <person name="Landi L."/>
            <person name="De Miccolis Angelini R.M."/>
            <person name="Pollastro S."/>
            <person name="Abate D."/>
            <person name="Faretra F."/>
            <person name="Romanazzi G."/>
        </authorList>
    </citation>
    <scope>NUCLEOTIDE SEQUENCE [LARGE SCALE GENOMIC DNA]</scope>
    <source>
        <strain evidence="2 3">Mfrg269</strain>
    </source>
</reference>
<evidence type="ECO:0000313" key="3">
    <source>
        <dbReference type="Proteomes" id="UP000249056"/>
    </source>
</evidence>
<evidence type="ECO:0000256" key="1">
    <source>
        <dbReference type="SAM" id="MobiDB-lite"/>
    </source>
</evidence>
<feature type="region of interest" description="Disordered" evidence="1">
    <location>
        <begin position="189"/>
        <end position="233"/>
    </location>
</feature>
<feature type="compositionally biased region" description="Basic residues" evidence="1">
    <location>
        <begin position="86"/>
        <end position="96"/>
    </location>
</feature>
<dbReference type="EMBL" id="QKRW01000127">
    <property type="protein sequence ID" value="RAL57997.1"/>
    <property type="molecule type" value="Genomic_DNA"/>
</dbReference>
<evidence type="ECO:0000313" key="2">
    <source>
        <dbReference type="EMBL" id="RAL57997.1"/>
    </source>
</evidence>
<dbReference type="AlphaFoldDB" id="A0A395IC91"/>
<keyword evidence="3" id="KW-1185">Reference proteome</keyword>
<gene>
    <name evidence="2" type="ORF">DID88_006626</name>
</gene>
<protein>
    <submittedName>
        <fullName evidence="2">Uncharacterized protein</fullName>
    </submittedName>
</protein>
<proteinExistence type="predicted"/>
<dbReference type="OrthoDB" id="5333304at2759"/>
<sequence length="233" mass="26317">MGDRVAPPKASEIDSQQPLNTRAHNLSPLAPQPARVSPLATARDPPILRDSLPVNEAQPPQVAALRKCGFRLIKCREFPSGPKISEKKKGKKKKKRNATDSGQPDTPDSHARAPVRYEDRYADSYAEIQRPEPVYQRVERNDVNNQRVDGGGQYTRTQASPVYTLPYSRPIRENPHAIVDRQIIEEPRYYAERERPVISRMSVRPDADRERSRSPNNEREEITSSDGTTAPTC</sequence>
<feature type="compositionally biased region" description="Basic and acidic residues" evidence="1">
    <location>
        <begin position="107"/>
        <end position="122"/>
    </location>
</feature>
<name>A0A395IC91_9HELO</name>
<feature type="region of interest" description="Disordered" evidence="1">
    <location>
        <begin position="79"/>
        <end position="168"/>
    </location>
</feature>
<organism evidence="2 3">
    <name type="scientific">Monilinia fructigena</name>
    <dbReference type="NCBI Taxonomy" id="38457"/>
    <lineage>
        <taxon>Eukaryota</taxon>
        <taxon>Fungi</taxon>
        <taxon>Dikarya</taxon>
        <taxon>Ascomycota</taxon>
        <taxon>Pezizomycotina</taxon>
        <taxon>Leotiomycetes</taxon>
        <taxon>Helotiales</taxon>
        <taxon>Sclerotiniaceae</taxon>
        <taxon>Monilinia</taxon>
    </lineage>
</organism>
<comment type="caution">
    <text evidence="2">The sequence shown here is derived from an EMBL/GenBank/DDBJ whole genome shotgun (WGS) entry which is preliminary data.</text>
</comment>
<feature type="compositionally biased region" description="Polar residues" evidence="1">
    <location>
        <begin position="13"/>
        <end position="24"/>
    </location>
</feature>
<accession>A0A395IC91</accession>
<feature type="region of interest" description="Disordered" evidence="1">
    <location>
        <begin position="1"/>
        <end position="59"/>
    </location>
</feature>